<accession>A0A2T4S5X2</accession>
<evidence type="ECO:0008006" key="4">
    <source>
        <dbReference type="Google" id="ProtNLM"/>
    </source>
</evidence>
<name>A0A2T4S5X2_9STAP</name>
<gene>
    <name evidence="2" type="ORF">BUZ61_15795</name>
</gene>
<proteinExistence type="predicted"/>
<sequence length="91" mass="10047">MNKLIAGTLAASLLLTACGSTSEQNDNKENKQSAQQDTKKAPQPKQQHQVNKKNGVTTVDGLMLVNKKVSVSKHYNRGENQTARQHLNEMM</sequence>
<feature type="compositionally biased region" description="Polar residues" evidence="1">
    <location>
        <begin position="44"/>
        <end position="55"/>
    </location>
</feature>
<evidence type="ECO:0000313" key="2">
    <source>
        <dbReference type="EMBL" id="PTK47127.1"/>
    </source>
</evidence>
<evidence type="ECO:0000256" key="1">
    <source>
        <dbReference type="SAM" id="MobiDB-lite"/>
    </source>
</evidence>
<dbReference type="AlphaFoldDB" id="A0A2T4S5X2"/>
<comment type="caution">
    <text evidence="2">The sequence shown here is derived from an EMBL/GenBank/DDBJ whole genome shotgun (WGS) entry which is preliminary data.</text>
</comment>
<feature type="region of interest" description="Disordered" evidence="1">
    <location>
        <begin position="20"/>
        <end position="55"/>
    </location>
</feature>
<protein>
    <recommendedName>
        <fullName evidence="4">Lipoprotein</fullName>
    </recommendedName>
</protein>
<evidence type="ECO:0000313" key="3">
    <source>
        <dbReference type="Proteomes" id="UP000240400"/>
    </source>
</evidence>
<dbReference type="PROSITE" id="PS51257">
    <property type="entry name" value="PROKAR_LIPOPROTEIN"/>
    <property type="match status" value="1"/>
</dbReference>
<organism evidence="2 3">
    <name type="scientific">Staphylococcus nepalensis</name>
    <dbReference type="NCBI Taxonomy" id="214473"/>
    <lineage>
        <taxon>Bacteria</taxon>
        <taxon>Bacillati</taxon>
        <taxon>Bacillota</taxon>
        <taxon>Bacilli</taxon>
        <taxon>Bacillales</taxon>
        <taxon>Staphylococcaceae</taxon>
        <taxon>Staphylococcus</taxon>
    </lineage>
</organism>
<feature type="non-terminal residue" evidence="2">
    <location>
        <position position="91"/>
    </location>
</feature>
<dbReference type="Proteomes" id="UP000240400">
    <property type="component" value="Unassembled WGS sequence"/>
</dbReference>
<dbReference type="EMBL" id="PZHR01000535">
    <property type="protein sequence ID" value="PTK47127.1"/>
    <property type="molecule type" value="Genomic_DNA"/>
</dbReference>
<reference evidence="2 3" key="1">
    <citation type="journal article" date="2016" name="Front. Microbiol.">
        <title>Comprehensive Phylogenetic Analysis of Bovine Non-aureus Staphylococci Species Based on Whole-Genome Sequencing.</title>
        <authorList>
            <person name="Naushad S."/>
            <person name="Barkema H.W."/>
            <person name="Luby C."/>
            <person name="Condas L.A."/>
            <person name="Nobrega D.B."/>
            <person name="Carson D.A."/>
            <person name="De Buck J."/>
        </authorList>
    </citation>
    <scope>NUCLEOTIDE SEQUENCE [LARGE SCALE GENOMIC DNA]</scope>
    <source>
        <strain evidence="2 3">SNUC 4337</strain>
    </source>
</reference>